<keyword evidence="2" id="KW-0812">Transmembrane</keyword>
<evidence type="ECO:0000313" key="4">
    <source>
        <dbReference type="Proteomes" id="UP001500967"/>
    </source>
</evidence>
<keyword evidence="2" id="KW-1133">Transmembrane helix</keyword>
<keyword evidence="4" id="KW-1185">Reference proteome</keyword>
<dbReference type="EMBL" id="BAAAGX010000023">
    <property type="protein sequence ID" value="GAA0263257.1"/>
    <property type="molecule type" value="Genomic_DNA"/>
</dbReference>
<reference evidence="3 4" key="1">
    <citation type="journal article" date="2019" name="Int. J. Syst. Evol. Microbiol.">
        <title>The Global Catalogue of Microorganisms (GCM) 10K type strain sequencing project: providing services to taxonomists for standard genome sequencing and annotation.</title>
        <authorList>
            <consortium name="The Broad Institute Genomics Platform"/>
            <consortium name="The Broad Institute Genome Sequencing Center for Infectious Disease"/>
            <person name="Wu L."/>
            <person name="Ma J."/>
        </authorList>
    </citation>
    <scope>NUCLEOTIDE SEQUENCE [LARGE SCALE GENOMIC DNA]</scope>
    <source>
        <strain evidence="3 4">JCM 10425</strain>
    </source>
</reference>
<accession>A0ABN0UVY1</accession>
<dbReference type="Proteomes" id="UP001500967">
    <property type="component" value="Unassembled WGS sequence"/>
</dbReference>
<sequence>MRAVLSALSLLVIGLGFLGFGGWNYYAGTTGEKTTAVVDQCTKSYGRKGRTRTTCYGTWQENGVSKRGQIDGVGDDDQGKSVEVRIHDGEAYAFSWVGVLIPAGVGGFMLVAAVFWAASAFKGNKSEPGWSGGAPPHPQAVRPPQPAYPYGAQPGYPPPGYPPAGYPHAGAPPAAYPPPGYPQPAYAPQPGFAPPPGYAPQPGQYRPAPPPGAGYPPPGYPPAQYPPPGYPPR</sequence>
<feature type="region of interest" description="Disordered" evidence="1">
    <location>
        <begin position="126"/>
        <end position="233"/>
    </location>
</feature>
<gene>
    <name evidence="3" type="ORF">GCM10009539_56490</name>
</gene>
<feature type="compositionally biased region" description="Pro residues" evidence="1">
    <location>
        <begin position="155"/>
        <end position="165"/>
    </location>
</feature>
<protein>
    <submittedName>
        <fullName evidence="3">Uncharacterized protein</fullName>
    </submittedName>
</protein>
<proteinExistence type="predicted"/>
<feature type="compositionally biased region" description="Pro residues" evidence="1">
    <location>
        <begin position="207"/>
        <end position="233"/>
    </location>
</feature>
<organism evidence="3 4">
    <name type="scientific">Cryptosporangium japonicum</name>
    <dbReference type="NCBI Taxonomy" id="80872"/>
    <lineage>
        <taxon>Bacteria</taxon>
        <taxon>Bacillati</taxon>
        <taxon>Actinomycetota</taxon>
        <taxon>Actinomycetes</taxon>
        <taxon>Cryptosporangiales</taxon>
        <taxon>Cryptosporangiaceae</taxon>
        <taxon>Cryptosporangium</taxon>
    </lineage>
</organism>
<comment type="caution">
    <text evidence="3">The sequence shown here is derived from an EMBL/GenBank/DDBJ whole genome shotgun (WGS) entry which is preliminary data.</text>
</comment>
<name>A0ABN0UVY1_9ACTN</name>
<dbReference type="RefSeq" id="WP_344651955.1">
    <property type="nucleotide sequence ID" value="NZ_BAAAGX010000023.1"/>
</dbReference>
<feature type="transmembrane region" description="Helical" evidence="2">
    <location>
        <begin position="93"/>
        <end position="118"/>
    </location>
</feature>
<evidence type="ECO:0000313" key="3">
    <source>
        <dbReference type="EMBL" id="GAA0263257.1"/>
    </source>
</evidence>
<keyword evidence="2" id="KW-0472">Membrane</keyword>
<feature type="compositionally biased region" description="Pro residues" evidence="1">
    <location>
        <begin position="174"/>
        <end position="199"/>
    </location>
</feature>
<evidence type="ECO:0000256" key="2">
    <source>
        <dbReference type="SAM" id="Phobius"/>
    </source>
</evidence>
<feature type="compositionally biased region" description="Pro residues" evidence="1">
    <location>
        <begin position="135"/>
        <end position="147"/>
    </location>
</feature>
<evidence type="ECO:0000256" key="1">
    <source>
        <dbReference type="SAM" id="MobiDB-lite"/>
    </source>
</evidence>